<reference evidence="11" key="1">
    <citation type="journal article" date="2016" name="Nature">
        <title>The genome of the seagrass Zostera marina reveals angiosperm adaptation to the sea.</title>
        <authorList>
            <person name="Olsen J.L."/>
            <person name="Rouze P."/>
            <person name="Verhelst B."/>
            <person name="Lin Y.-C."/>
            <person name="Bayer T."/>
            <person name="Collen J."/>
            <person name="Dattolo E."/>
            <person name="De Paoli E."/>
            <person name="Dittami S."/>
            <person name="Maumus F."/>
            <person name="Michel G."/>
            <person name="Kersting A."/>
            <person name="Lauritano C."/>
            <person name="Lohaus R."/>
            <person name="Toepel M."/>
            <person name="Tonon T."/>
            <person name="Vanneste K."/>
            <person name="Amirebrahimi M."/>
            <person name="Brakel J."/>
            <person name="Bostroem C."/>
            <person name="Chovatia M."/>
            <person name="Grimwood J."/>
            <person name="Jenkins J.W."/>
            <person name="Jueterbock A."/>
            <person name="Mraz A."/>
            <person name="Stam W.T."/>
            <person name="Tice H."/>
            <person name="Bornberg-Bauer E."/>
            <person name="Green P.J."/>
            <person name="Pearson G.A."/>
            <person name="Procaccini G."/>
            <person name="Duarte C.M."/>
            <person name="Schmutz J."/>
            <person name="Reusch T.B.H."/>
            <person name="Van de Peer Y."/>
        </authorList>
    </citation>
    <scope>NUCLEOTIDE SEQUENCE [LARGE SCALE GENOMIC DNA]</scope>
    <source>
        <strain evidence="11">cv. Finnish</strain>
    </source>
</reference>
<evidence type="ECO:0000256" key="5">
    <source>
        <dbReference type="ARBA" id="ARBA00023204"/>
    </source>
</evidence>
<keyword evidence="3 7" id="KW-0227">DNA damage</keyword>
<name>A0A0K9PB36_ZOSMR</name>
<evidence type="ECO:0000256" key="1">
    <source>
        <dbReference type="ARBA" id="ARBA00004123"/>
    </source>
</evidence>
<dbReference type="GO" id="GO:0006281">
    <property type="term" value="P:DNA repair"/>
    <property type="evidence" value="ECO:0000318"/>
    <property type="project" value="GO_Central"/>
</dbReference>
<keyword evidence="11" id="KW-1185">Reference proteome</keyword>
<dbReference type="InterPro" id="IPR014854">
    <property type="entry name" value="Nse4_C"/>
</dbReference>
<feature type="domain" description="Non-structural maintenance of chromosome element 4 C-terminal" evidence="9">
    <location>
        <begin position="229"/>
        <end position="316"/>
    </location>
</feature>
<dbReference type="OMA" id="WQLVSPR"/>
<dbReference type="GO" id="GO:0030915">
    <property type="term" value="C:Smc5-Smc6 complex"/>
    <property type="evidence" value="ECO:0000318"/>
    <property type="project" value="GO_Central"/>
</dbReference>
<dbReference type="Proteomes" id="UP000036987">
    <property type="component" value="Unassembled WGS sequence"/>
</dbReference>
<evidence type="ECO:0000256" key="2">
    <source>
        <dbReference type="ARBA" id="ARBA00008997"/>
    </source>
</evidence>
<organism evidence="10 11">
    <name type="scientific">Zostera marina</name>
    <name type="common">Eelgrass</name>
    <dbReference type="NCBI Taxonomy" id="29655"/>
    <lineage>
        <taxon>Eukaryota</taxon>
        <taxon>Viridiplantae</taxon>
        <taxon>Streptophyta</taxon>
        <taxon>Embryophyta</taxon>
        <taxon>Tracheophyta</taxon>
        <taxon>Spermatophyta</taxon>
        <taxon>Magnoliopsida</taxon>
        <taxon>Liliopsida</taxon>
        <taxon>Zosteraceae</taxon>
        <taxon>Zostera</taxon>
    </lineage>
</organism>
<dbReference type="AlphaFoldDB" id="A0A0K9PB36"/>
<dbReference type="STRING" id="29655.A0A0K9PB36"/>
<evidence type="ECO:0000256" key="3">
    <source>
        <dbReference type="ARBA" id="ARBA00022763"/>
    </source>
</evidence>
<accession>A0A0K9PB36</accession>
<protein>
    <recommendedName>
        <fullName evidence="7">Non-structural maintenance of chromosomes element 4</fullName>
    </recommendedName>
</protein>
<dbReference type="Pfam" id="PF08743">
    <property type="entry name" value="Nse4_C"/>
    <property type="match status" value="1"/>
</dbReference>
<keyword evidence="4 7" id="KW-0233">DNA recombination</keyword>
<feature type="region of interest" description="Disordered" evidence="8">
    <location>
        <begin position="177"/>
        <end position="211"/>
    </location>
</feature>
<gene>
    <name evidence="10" type="ORF">ZOSMA_320G00040</name>
</gene>
<proteinExistence type="inferred from homology"/>
<comment type="subcellular location">
    <subcellularLocation>
        <location evidence="1 7">Nucleus</location>
    </subcellularLocation>
</comment>
<comment type="subunit">
    <text evidence="7">Component of the SMC5-SMC6 complex.</text>
</comment>
<dbReference type="GO" id="GO:0005634">
    <property type="term" value="C:nucleus"/>
    <property type="evidence" value="ECO:0000318"/>
    <property type="project" value="GO_Central"/>
</dbReference>
<evidence type="ECO:0000256" key="4">
    <source>
        <dbReference type="ARBA" id="ARBA00023172"/>
    </source>
</evidence>
<feature type="region of interest" description="Disordered" evidence="8">
    <location>
        <begin position="362"/>
        <end position="388"/>
    </location>
</feature>
<comment type="similarity">
    <text evidence="2 7">Belongs to the NSE4 family.</text>
</comment>
<keyword evidence="5 7" id="KW-0234">DNA repair</keyword>
<comment type="function">
    <text evidence="7">Component of the SMC5-SMC6 complex, that promotes sister chromatid alignment after DNA damage and facilitates double-stranded DNA breaks (DSBs) repair via homologous recombination between sister chromatids.</text>
</comment>
<comment type="caution">
    <text evidence="10">The sequence shown here is derived from an EMBL/GenBank/DDBJ whole genome shotgun (WGS) entry which is preliminary data.</text>
</comment>
<dbReference type="InterPro" id="IPR027786">
    <property type="entry name" value="Nse4/EID"/>
</dbReference>
<evidence type="ECO:0000256" key="7">
    <source>
        <dbReference type="RuleBase" id="RU365071"/>
    </source>
</evidence>
<evidence type="ECO:0000313" key="11">
    <source>
        <dbReference type="Proteomes" id="UP000036987"/>
    </source>
</evidence>
<dbReference type="PANTHER" id="PTHR16140:SF0">
    <property type="entry name" value="NON-STRUCTURAL MAINTENANCE OF CHROMOSOMES ELEMENT 4"/>
    <property type="match status" value="1"/>
</dbReference>
<dbReference type="GO" id="GO:0006310">
    <property type="term" value="P:DNA recombination"/>
    <property type="evidence" value="ECO:0007669"/>
    <property type="project" value="UniProtKB-UniRule"/>
</dbReference>
<sequence length="388" mass="43244">MAQMVKNNVRAAAAVAVKKEKINGQAREEGGDVCEENVPQGAMERRVLRSRYLDVKNQINDDRDTLCEADKFSSIIGQVESLHQHVQKPREQVVDAEALLDITNSLVTTIKSYGNEGFTPSDFITGLIENFGQQDVDSSSQGKKDIISWTDVGLFVSPIFRSVPGCCTMLGPMTIESKQRKNTRSKRTQLPASATTCPKEVEENEPEKRTDTDKNMATMFGILSKHRNVRLENLVLNRESFAQTVENIFALSFLVKDGRASITMNESGHHIIIPKNGPSAALIASGEVSFNHFIFRFDFLDWKFMLKTVSAGEELMPNRISNLTGSLGCSQDVQNPMDSEDRQISTPIKKLSRNRGLVTQNCSVGDDSNDDTSEHGCLAQKRRRLSRR</sequence>
<evidence type="ECO:0000256" key="6">
    <source>
        <dbReference type="ARBA" id="ARBA00023242"/>
    </source>
</evidence>
<dbReference type="OrthoDB" id="361242at2759"/>
<evidence type="ECO:0000313" key="10">
    <source>
        <dbReference type="EMBL" id="KMZ65405.1"/>
    </source>
</evidence>
<dbReference type="EMBL" id="LFYR01001035">
    <property type="protein sequence ID" value="KMZ65405.1"/>
    <property type="molecule type" value="Genomic_DNA"/>
</dbReference>
<evidence type="ECO:0000256" key="8">
    <source>
        <dbReference type="SAM" id="MobiDB-lite"/>
    </source>
</evidence>
<keyword evidence="6 7" id="KW-0539">Nucleus</keyword>
<evidence type="ECO:0000259" key="9">
    <source>
        <dbReference type="Pfam" id="PF08743"/>
    </source>
</evidence>
<dbReference type="PANTHER" id="PTHR16140">
    <property type="entry name" value="NON-STRUCTURAL MAINTENANCE OF CHROMOSOMES ELEMENT 4"/>
    <property type="match status" value="1"/>
</dbReference>